<name>A0ABS0XT86_9SPHN</name>
<reference evidence="3" key="1">
    <citation type="submission" date="2020-12" db="EMBL/GenBank/DDBJ databases">
        <title>Hymenobacter sp.</title>
        <authorList>
            <person name="Kim M.K."/>
        </authorList>
    </citation>
    <scope>NUCLEOTIDE SEQUENCE [LARGE SCALE GENOMIC DNA]</scope>
    <source>
        <strain evidence="3">BT553</strain>
    </source>
</reference>
<organism evidence="2 3">
    <name type="scientific">Sphingomonas mollis</name>
    <dbReference type="NCBI Taxonomy" id="2795726"/>
    <lineage>
        <taxon>Bacteria</taxon>
        <taxon>Pseudomonadati</taxon>
        <taxon>Pseudomonadota</taxon>
        <taxon>Alphaproteobacteria</taxon>
        <taxon>Sphingomonadales</taxon>
        <taxon>Sphingomonadaceae</taxon>
        <taxon>Sphingomonas</taxon>
    </lineage>
</organism>
<gene>
    <name evidence="2" type="ORF">JAO74_15750</name>
</gene>
<accession>A0ABS0XT86</accession>
<protein>
    <submittedName>
        <fullName evidence="2">Uncharacterized protein</fullName>
    </submittedName>
</protein>
<evidence type="ECO:0000256" key="1">
    <source>
        <dbReference type="SAM" id="MobiDB-lite"/>
    </source>
</evidence>
<evidence type="ECO:0000313" key="3">
    <source>
        <dbReference type="Proteomes" id="UP000640426"/>
    </source>
</evidence>
<comment type="caution">
    <text evidence="2">The sequence shown here is derived from an EMBL/GenBank/DDBJ whole genome shotgun (WGS) entry which is preliminary data.</text>
</comment>
<dbReference type="Proteomes" id="UP000640426">
    <property type="component" value="Unassembled WGS sequence"/>
</dbReference>
<sequence>MLLTEGQMGDDKGAALMFDAMPSAPVLLADRAVTPIGFATRLLRGTTACTPSRKGRKAPIPHDWLRSMGPEP</sequence>
<feature type="region of interest" description="Disordered" evidence="1">
    <location>
        <begin position="49"/>
        <end position="72"/>
    </location>
</feature>
<dbReference type="RefSeq" id="WP_199040264.1">
    <property type="nucleotide sequence ID" value="NZ_JAELXS010000009.1"/>
</dbReference>
<dbReference type="EMBL" id="JAELXS010000009">
    <property type="protein sequence ID" value="MBJ6123242.1"/>
    <property type="molecule type" value="Genomic_DNA"/>
</dbReference>
<evidence type="ECO:0000313" key="2">
    <source>
        <dbReference type="EMBL" id="MBJ6123242.1"/>
    </source>
</evidence>
<keyword evidence="3" id="KW-1185">Reference proteome</keyword>
<proteinExistence type="predicted"/>